<proteinExistence type="predicted"/>
<dbReference type="Proteomes" id="UP000245910">
    <property type="component" value="Chromosome III"/>
</dbReference>
<protein>
    <submittedName>
        <fullName evidence="1">Uncharacterized protein</fullName>
    </submittedName>
</protein>
<dbReference type="AlphaFoldDB" id="A0A2L2TFW1"/>
<name>A0A2L2TFW1_9HYPO</name>
<dbReference type="EMBL" id="LN649231">
    <property type="protein sequence ID" value="CEI68978.1"/>
    <property type="molecule type" value="Genomic_DNA"/>
</dbReference>
<keyword evidence="2" id="KW-1185">Reference proteome</keyword>
<evidence type="ECO:0000313" key="1">
    <source>
        <dbReference type="EMBL" id="CEI68978.1"/>
    </source>
</evidence>
<sequence length="70" mass="7727">MSPTRKVPQVKDPEAGSVIIVSWSLAASRLGSHFDELLRISVELELPISCPTKFTTLNLDIITSYLIQLS</sequence>
<evidence type="ECO:0000313" key="2">
    <source>
        <dbReference type="Proteomes" id="UP000245910"/>
    </source>
</evidence>
<reference evidence="2" key="1">
    <citation type="submission" date="2014-10" db="EMBL/GenBank/DDBJ databases">
        <authorList>
            <person name="King R."/>
        </authorList>
    </citation>
    <scope>NUCLEOTIDE SEQUENCE [LARGE SCALE GENOMIC DNA]</scope>
    <source>
        <strain evidence="2">A3/5</strain>
    </source>
</reference>
<organism evidence="1 2">
    <name type="scientific">Fusarium venenatum</name>
    <dbReference type="NCBI Taxonomy" id="56646"/>
    <lineage>
        <taxon>Eukaryota</taxon>
        <taxon>Fungi</taxon>
        <taxon>Dikarya</taxon>
        <taxon>Ascomycota</taxon>
        <taxon>Pezizomycotina</taxon>
        <taxon>Sordariomycetes</taxon>
        <taxon>Hypocreomycetidae</taxon>
        <taxon>Hypocreales</taxon>
        <taxon>Nectriaceae</taxon>
        <taxon>Fusarium</taxon>
    </lineage>
</organism>
<accession>A0A2L2TFW1</accession>